<feature type="domain" description="SSD" evidence="9">
    <location>
        <begin position="537"/>
        <end position="665"/>
    </location>
</feature>
<feature type="transmembrane region" description="Helical" evidence="8">
    <location>
        <begin position="171"/>
        <end position="189"/>
    </location>
</feature>
<feature type="transmembrane region" description="Helical" evidence="8">
    <location>
        <begin position="363"/>
        <end position="382"/>
    </location>
</feature>
<feature type="transmembrane region" description="Helical" evidence="8">
    <location>
        <begin position="534"/>
        <end position="555"/>
    </location>
</feature>
<dbReference type="RefSeq" id="WP_261964756.1">
    <property type="nucleotide sequence ID" value="NZ_BAAAXA010000001.1"/>
</dbReference>
<organism evidence="10 11">
    <name type="scientific">Dactylosporangium matsuzakiense</name>
    <dbReference type="NCBI Taxonomy" id="53360"/>
    <lineage>
        <taxon>Bacteria</taxon>
        <taxon>Bacillati</taxon>
        <taxon>Actinomycetota</taxon>
        <taxon>Actinomycetes</taxon>
        <taxon>Micromonosporales</taxon>
        <taxon>Micromonosporaceae</taxon>
        <taxon>Dactylosporangium</taxon>
    </lineage>
</organism>
<keyword evidence="5 8" id="KW-1133">Transmembrane helix</keyword>
<proteinExistence type="inferred from homology"/>
<dbReference type="AlphaFoldDB" id="A0A9W6KM22"/>
<keyword evidence="4 8" id="KW-0812">Transmembrane</keyword>
<dbReference type="PANTHER" id="PTHR33406">
    <property type="entry name" value="MEMBRANE PROTEIN MJ1562-RELATED"/>
    <property type="match status" value="1"/>
</dbReference>
<feature type="domain" description="SSD" evidence="9">
    <location>
        <begin position="231"/>
        <end position="326"/>
    </location>
</feature>
<dbReference type="SUPFAM" id="SSF82866">
    <property type="entry name" value="Multidrug efflux transporter AcrB transmembrane domain"/>
    <property type="match status" value="2"/>
</dbReference>
<feature type="transmembrane region" description="Helical" evidence="8">
    <location>
        <begin position="272"/>
        <end position="295"/>
    </location>
</feature>
<evidence type="ECO:0000313" key="11">
    <source>
        <dbReference type="Proteomes" id="UP001143480"/>
    </source>
</evidence>
<dbReference type="Gene3D" id="1.20.1640.10">
    <property type="entry name" value="Multidrug efflux transporter AcrB transmembrane domain"/>
    <property type="match status" value="2"/>
</dbReference>
<feature type="transmembrane region" description="Helical" evidence="8">
    <location>
        <begin position="607"/>
        <end position="636"/>
    </location>
</feature>
<evidence type="ECO:0000256" key="7">
    <source>
        <dbReference type="SAM" id="MobiDB-lite"/>
    </source>
</evidence>
<gene>
    <name evidence="10" type="ORF">GCM10017581_052780</name>
</gene>
<dbReference type="Pfam" id="PF03176">
    <property type="entry name" value="MMPL"/>
    <property type="match status" value="2"/>
</dbReference>
<feature type="transmembrane region" description="Helical" evidence="8">
    <location>
        <begin position="196"/>
        <end position="216"/>
    </location>
</feature>
<sequence>MIKAITGRLGAVLVLLVALGLTALAFVTSPGQPAAQATDGLPAGKQSTRVTELEDRFPSGRTQTALVIFERAGGPLTDDDQKAIGRAREAAAAVALGGRVAPPAPSDDKQAVLVAVPLSDGGTADLADEVDKLRTAVTGDAVQRPDGLTVLVTGGPAFARDIAAAFEGADFTLLAATAIVVAVLLLVTYRSPILWLVPLAVIGTADQVVAKLLPWVAKVAGQPTEGQVSGIVSVLVFGAGTDYALLLIARYREELRHTENRREAMAAALRGAAPAIIGSATTVVLALLTLLFAVLTTNRTLGAAAALGVVVALLFGLVVLPAALVSLPRGVFWPFVPRAGSEDPAHAGFWSRVAGGVERRPRIVLLAAVVLLAGLAAGLAGTKLGLSQTEQFRTKVESVTGAEALARHYPGQAAQPVTVVVDAPAADRAVAAARQAEGVAKVGEPEKSDDGALVTFDVNITAESGTATADRTVKDLRARLGALDGANALVGGDPAGDLDGRDANLRDDYVVVPLVLAVVLLVLVLLLRSLVAPLLLLFTVVASFAASLGAASLVLRYVLDIPAIGTAVPLLAFLFLVALGVDYNIFLATRAREEAVRHGTRAGMVRALATTGGVITSAGILLAAVFAVLGVLPVIVLTQIGVIVGIGVVVDTLIVRTIVVPALALLLGDRFWWPARIHGRPEPEGRHEAPDDDEAPGRHEAPAPGRHLEGVRTEP</sequence>
<dbReference type="GO" id="GO:0005886">
    <property type="term" value="C:plasma membrane"/>
    <property type="evidence" value="ECO:0007669"/>
    <property type="project" value="UniProtKB-SubCell"/>
</dbReference>
<dbReference type="InterPro" id="IPR000731">
    <property type="entry name" value="SSD"/>
</dbReference>
<evidence type="ECO:0000256" key="4">
    <source>
        <dbReference type="ARBA" id="ARBA00022692"/>
    </source>
</evidence>
<dbReference type="InterPro" id="IPR004869">
    <property type="entry name" value="MMPL_dom"/>
</dbReference>
<feature type="transmembrane region" description="Helical" evidence="8">
    <location>
        <begin position="301"/>
        <end position="325"/>
    </location>
</feature>
<accession>A0A9W6KM22</accession>
<evidence type="ECO:0000313" key="10">
    <source>
        <dbReference type="EMBL" id="GLL03532.1"/>
    </source>
</evidence>
<reference evidence="10" key="2">
    <citation type="submission" date="2023-01" db="EMBL/GenBank/DDBJ databases">
        <authorList>
            <person name="Sun Q."/>
            <person name="Evtushenko L."/>
        </authorList>
    </citation>
    <scope>NUCLEOTIDE SEQUENCE</scope>
    <source>
        <strain evidence="10">VKM Ac-1321</strain>
    </source>
</reference>
<evidence type="ECO:0000259" key="9">
    <source>
        <dbReference type="PROSITE" id="PS50156"/>
    </source>
</evidence>
<evidence type="ECO:0000256" key="1">
    <source>
        <dbReference type="ARBA" id="ARBA00004651"/>
    </source>
</evidence>
<reference evidence="10" key="1">
    <citation type="journal article" date="2014" name="Int. J. Syst. Evol. Microbiol.">
        <title>Complete genome sequence of Corynebacterium casei LMG S-19264T (=DSM 44701T), isolated from a smear-ripened cheese.</title>
        <authorList>
            <consortium name="US DOE Joint Genome Institute (JGI-PGF)"/>
            <person name="Walter F."/>
            <person name="Albersmeier A."/>
            <person name="Kalinowski J."/>
            <person name="Ruckert C."/>
        </authorList>
    </citation>
    <scope>NUCLEOTIDE SEQUENCE</scope>
    <source>
        <strain evidence="10">VKM Ac-1321</strain>
    </source>
</reference>
<dbReference type="Proteomes" id="UP001143480">
    <property type="component" value="Unassembled WGS sequence"/>
</dbReference>
<evidence type="ECO:0000256" key="3">
    <source>
        <dbReference type="ARBA" id="ARBA00022475"/>
    </source>
</evidence>
<feature type="transmembrane region" description="Helical" evidence="8">
    <location>
        <begin position="509"/>
        <end position="527"/>
    </location>
</feature>
<name>A0A9W6KM22_9ACTN</name>
<dbReference type="EMBL" id="BSFP01000035">
    <property type="protein sequence ID" value="GLL03532.1"/>
    <property type="molecule type" value="Genomic_DNA"/>
</dbReference>
<dbReference type="PANTHER" id="PTHR33406:SF6">
    <property type="entry name" value="MEMBRANE PROTEIN YDGH-RELATED"/>
    <property type="match status" value="1"/>
</dbReference>
<comment type="similarity">
    <text evidence="2">Belongs to the resistance-nodulation-cell division (RND) (TC 2.A.6) family. MmpL subfamily.</text>
</comment>
<evidence type="ECO:0000256" key="6">
    <source>
        <dbReference type="ARBA" id="ARBA00023136"/>
    </source>
</evidence>
<dbReference type="PROSITE" id="PS50156">
    <property type="entry name" value="SSD"/>
    <property type="match status" value="2"/>
</dbReference>
<evidence type="ECO:0000256" key="2">
    <source>
        <dbReference type="ARBA" id="ARBA00010157"/>
    </source>
</evidence>
<evidence type="ECO:0000256" key="8">
    <source>
        <dbReference type="SAM" id="Phobius"/>
    </source>
</evidence>
<feature type="transmembrane region" description="Helical" evidence="8">
    <location>
        <begin position="561"/>
        <end position="586"/>
    </location>
</feature>
<evidence type="ECO:0000256" key="5">
    <source>
        <dbReference type="ARBA" id="ARBA00022989"/>
    </source>
</evidence>
<feature type="region of interest" description="Disordered" evidence="7">
    <location>
        <begin position="680"/>
        <end position="715"/>
    </location>
</feature>
<comment type="caution">
    <text evidence="10">The sequence shown here is derived from an EMBL/GenBank/DDBJ whole genome shotgun (WGS) entry which is preliminary data.</text>
</comment>
<keyword evidence="11" id="KW-1185">Reference proteome</keyword>
<feature type="transmembrane region" description="Helical" evidence="8">
    <location>
        <begin position="642"/>
        <end position="667"/>
    </location>
</feature>
<feature type="transmembrane region" description="Helical" evidence="8">
    <location>
        <begin position="228"/>
        <end position="251"/>
    </location>
</feature>
<comment type="subcellular location">
    <subcellularLocation>
        <location evidence="1">Cell membrane</location>
        <topology evidence="1">Multi-pass membrane protein</topology>
    </subcellularLocation>
</comment>
<protein>
    <submittedName>
        <fullName evidence="10">Membrane protein</fullName>
    </submittedName>
</protein>
<dbReference type="InterPro" id="IPR050545">
    <property type="entry name" value="Mycobact_MmpL"/>
</dbReference>
<keyword evidence="3" id="KW-1003">Cell membrane</keyword>
<keyword evidence="6 8" id="KW-0472">Membrane</keyword>